<accession>A0A4C1Y7I3</accession>
<sequence length="140" mass="15021">MELECKDNMDVQLSERNDIESIYYKALSKAHDPKLKLELEAQPPGGTCLSQRGGGTTSSTNYGIVSASEHAAPAESLSTKSSDDIALSGSIDRSHCGGQDVLLSTALVKLYDRYNKEHIARALLDSGSTSCLIIEKSIDS</sequence>
<feature type="region of interest" description="Disordered" evidence="1">
    <location>
        <begin position="42"/>
        <end position="61"/>
    </location>
</feature>
<gene>
    <name evidence="2" type="ORF">EVAR_47912_1</name>
</gene>
<dbReference type="OrthoDB" id="5989194at2759"/>
<name>A0A4C1Y7I3_EUMVA</name>
<evidence type="ECO:0000313" key="2">
    <source>
        <dbReference type="EMBL" id="GBP70529.1"/>
    </source>
</evidence>
<comment type="caution">
    <text evidence="2">The sequence shown here is derived from an EMBL/GenBank/DDBJ whole genome shotgun (WGS) entry which is preliminary data.</text>
</comment>
<evidence type="ECO:0000313" key="3">
    <source>
        <dbReference type="Proteomes" id="UP000299102"/>
    </source>
</evidence>
<dbReference type="Proteomes" id="UP000299102">
    <property type="component" value="Unassembled WGS sequence"/>
</dbReference>
<protein>
    <submittedName>
        <fullName evidence="2">Uncharacterized protein</fullName>
    </submittedName>
</protein>
<keyword evidence="3" id="KW-1185">Reference proteome</keyword>
<organism evidence="2 3">
    <name type="scientific">Eumeta variegata</name>
    <name type="common">Bagworm moth</name>
    <name type="synonym">Eumeta japonica</name>
    <dbReference type="NCBI Taxonomy" id="151549"/>
    <lineage>
        <taxon>Eukaryota</taxon>
        <taxon>Metazoa</taxon>
        <taxon>Ecdysozoa</taxon>
        <taxon>Arthropoda</taxon>
        <taxon>Hexapoda</taxon>
        <taxon>Insecta</taxon>
        <taxon>Pterygota</taxon>
        <taxon>Neoptera</taxon>
        <taxon>Endopterygota</taxon>
        <taxon>Lepidoptera</taxon>
        <taxon>Glossata</taxon>
        <taxon>Ditrysia</taxon>
        <taxon>Tineoidea</taxon>
        <taxon>Psychidae</taxon>
        <taxon>Oiketicinae</taxon>
        <taxon>Eumeta</taxon>
    </lineage>
</organism>
<proteinExistence type="predicted"/>
<dbReference type="AlphaFoldDB" id="A0A4C1Y7I3"/>
<evidence type="ECO:0000256" key="1">
    <source>
        <dbReference type="SAM" id="MobiDB-lite"/>
    </source>
</evidence>
<dbReference type="EMBL" id="BGZK01001078">
    <property type="protein sequence ID" value="GBP70529.1"/>
    <property type="molecule type" value="Genomic_DNA"/>
</dbReference>
<reference evidence="2 3" key="1">
    <citation type="journal article" date="2019" name="Commun. Biol.">
        <title>The bagworm genome reveals a unique fibroin gene that provides high tensile strength.</title>
        <authorList>
            <person name="Kono N."/>
            <person name="Nakamura H."/>
            <person name="Ohtoshi R."/>
            <person name="Tomita M."/>
            <person name="Numata K."/>
            <person name="Arakawa K."/>
        </authorList>
    </citation>
    <scope>NUCLEOTIDE SEQUENCE [LARGE SCALE GENOMIC DNA]</scope>
</reference>